<name>A0A3P8H5Z0_9TREM</name>
<keyword evidence="2" id="KW-1185">Reference proteome</keyword>
<evidence type="ECO:0000313" key="1">
    <source>
        <dbReference type="EMBL" id="VDP77964.1"/>
    </source>
</evidence>
<dbReference type="Proteomes" id="UP000269396">
    <property type="component" value="Unassembled WGS sequence"/>
</dbReference>
<dbReference type="AlphaFoldDB" id="A0A3P8H5Z0"/>
<organism evidence="1 2">
    <name type="scientific">Schistosoma mattheei</name>
    <dbReference type="NCBI Taxonomy" id="31246"/>
    <lineage>
        <taxon>Eukaryota</taxon>
        <taxon>Metazoa</taxon>
        <taxon>Spiralia</taxon>
        <taxon>Lophotrochozoa</taxon>
        <taxon>Platyhelminthes</taxon>
        <taxon>Trematoda</taxon>
        <taxon>Digenea</taxon>
        <taxon>Strigeidida</taxon>
        <taxon>Schistosomatoidea</taxon>
        <taxon>Schistosomatidae</taxon>
        <taxon>Schistosoma</taxon>
    </lineage>
</organism>
<sequence length="71" mass="8471">MQFVKTIYYEYHLKTLNISVSKVVQKKQITFDDWHSQQVILSILKVIGHLSNLISQFHNIFYVYSTIVHIM</sequence>
<proteinExistence type="predicted"/>
<evidence type="ECO:0000313" key="2">
    <source>
        <dbReference type="Proteomes" id="UP000269396"/>
    </source>
</evidence>
<reference evidence="1 2" key="1">
    <citation type="submission" date="2018-11" db="EMBL/GenBank/DDBJ databases">
        <authorList>
            <consortium name="Pathogen Informatics"/>
        </authorList>
    </citation>
    <scope>NUCLEOTIDE SEQUENCE [LARGE SCALE GENOMIC DNA]</scope>
    <source>
        <strain>Denwood</strain>
        <strain evidence="2">Zambia</strain>
    </source>
</reference>
<dbReference type="EMBL" id="UZAL01041071">
    <property type="protein sequence ID" value="VDP77964.1"/>
    <property type="molecule type" value="Genomic_DNA"/>
</dbReference>
<accession>A0A3P8H5Z0</accession>
<protein>
    <submittedName>
        <fullName evidence="1">Uncharacterized protein</fullName>
    </submittedName>
</protein>
<gene>
    <name evidence="1" type="ORF">SMTD_LOCUS18759</name>
</gene>